<evidence type="ECO:0000259" key="2">
    <source>
        <dbReference type="PROSITE" id="PS50195"/>
    </source>
</evidence>
<dbReference type="GO" id="GO:0035091">
    <property type="term" value="F:phosphatidylinositol binding"/>
    <property type="evidence" value="ECO:0007669"/>
    <property type="project" value="InterPro"/>
</dbReference>
<dbReference type="PROSITE" id="PS50195">
    <property type="entry name" value="PX"/>
    <property type="match status" value="1"/>
</dbReference>
<keyword evidence="5" id="KW-1185">Reference proteome</keyword>
<dbReference type="Proteomes" id="UP000332933">
    <property type="component" value="Unassembled WGS sequence"/>
</dbReference>
<protein>
    <submittedName>
        <fullName evidence="4">Aste57867_20831 protein</fullName>
    </submittedName>
</protein>
<dbReference type="AlphaFoldDB" id="A0A485LKN5"/>
<dbReference type="Gene3D" id="3.30.1520.10">
    <property type="entry name" value="Phox-like domain"/>
    <property type="match status" value="1"/>
</dbReference>
<dbReference type="EMBL" id="VJMH01006918">
    <property type="protein sequence ID" value="KAF0687432.1"/>
    <property type="molecule type" value="Genomic_DNA"/>
</dbReference>
<sequence>MPQGPLSPLVPQAPSSDPAKRQHPRSLMILDWGNAAVGDKDPATASDHFIAFNILVHHNVPLRLRSQGDDAYVIRRRFRQFASLHHALESSGFDLPDLPKVDIFTNLLIKFAPESALVERQDQLQVVLNAINNSVAMQATDAYADFIGQAPDEKSGYTSFSEYKGTLPLVYGRAKATSLPF</sequence>
<evidence type="ECO:0000256" key="1">
    <source>
        <dbReference type="SAM" id="MobiDB-lite"/>
    </source>
</evidence>
<organism evidence="4 5">
    <name type="scientific">Aphanomyces stellatus</name>
    <dbReference type="NCBI Taxonomy" id="120398"/>
    <lineage>
        <taxon>Eukaryota</taxon>
        <taxon>Sar</taxon>
        <taxon>Stramenopiles</taxon>
        <taxon>Oomycota</taxon>
        <taxon>Saprolegniomycetes</taxon>
        <taxon>Saprolegniales</taxon>
        <taxon>Verrucalvaceae</taxon>
        <taxon>Aphanomyces</taxon>
    </lineage>
</organism>
<gene>
    <name evidence="4" type="primary">Aste57867_20831</name>
    <name evidence="3" type="ORF">As57867_020763</name>
    <name evidence="4" type="ORF">ASTE57867_20831</name>
</gene>
<evidence type="ECO:0000313" key="5">
    <source>
        <dbReference type="Proteomes" id="UP000332933"/>
    </source>
</evidence>
<dbReference type="InterPro" id="IPR036871">
    <property type="entry name" value="PX_dom_sf"/>
</dbReference>
<evidence type="ECO:0000313" key="4">
    <source>
        <dbReference type="EMBL" id="VFT97510.1"/>
    </source>
</evidence>
<feature type="domain" description="PX" evidence="2">
    <location>
        <begin position="30"/>
        <end position="154"/>
    </location>
</feature>
<name>A0A485LKN5_9STRA</name>
<dbReference type="InterPro" id="IPR001683">
    <property type="entry name" value="PX_dom"/>
</dbReference>
<dbReference type="SUPFAM" id="SSF64268">
    <property type="entry name" value="PX domain"/>
    <property type="match status" value="1"/>
</dbReference>
<accession>A0A485LKN5</accession>
<dbReference type="Pfam" id="PF00787">
    <property type="entry name" value="PX"/>
    <property type="match status" value="1"/>
</dbReference>
<reference evidence="4 5" key="1">
    <citation type="submission" date="2019-03" db="EMBL/GenBank/DDBJ databases">
        <authorList>
            <person name="Gaulin E."/>
            <person name="Dumas B."/>
        </authorList>
    </citation>
    <scope>NUCLEOTIDE SEQUENCE [LARGE SCALE GENOMIC DNA]</scope>
    <source>
        <strain evidence="4">CBS 568.67</strain>
    </source>
</reference>
<dbReference type="OrthoDB" id="5227681at2759"/>
<reference evidence="3" key="2">
    <citation type="submission" date="2019-06" db="EMBL/GenBank/DDBJ databases">
        <title>Genomics analysis of Aphanomyces spp. identifies a new class of oomycete effector associated with host adaptation.</title>
        <authorList>
            <person name="Gaulin E."/>
        </authorList>
    </citation>
    <scope>NUCLEOTIDE SEQUENCE</scope>
    <source>
        <strain evidence="3">CBS 578.67</strain>
    </source>
</reference>
<dbReference type="EMBL" id="CAADRA010006944">
    <property type="protein sequence ID" value="VFT97510.1"/>
    <property type="molecule type" value="Genomic_DNA"/>
</dbReference>
<proteinExistence type="predicted"/>
<evidence type="ECO:0000313" key="3">
    <source>
        <dbReference type="EMBL" id="KAF0687432.1"/>
    </source>
</evidence>
<dbReference type="CDD" id="cd06093">
    <property type="entry name" value="PX_domain"/>
    <property type="match status" value="1"/>
</dbReference>
<feature type="region of interest" description="Disordered" evidence="1">
    <location>
        <begin position="1"/>
        <end position="23"/>
    </location>
</feature>